<evidence type="ECO:0000313" key="15">
    <source>
        <dbReference type="Proteomes" id="UP000186026"/>
    </source>
</evidence>
<keyword evidence="4" id="KW-0808">Transferase</keyword>
<dbReference type="Pfam" id="PF02518">
    <property type="entry name" value="HATPase_c"/>
    <property type="match status" value="1"/>
</dbReference>
<dbReference type="InterPro" id="IPR011123">
    <property type="entry name" value="Y_Y_Y"/>
</dbReference>
<dbReference type="GO" id="GO:0043565">
    <property type="term" value="F:sequence-specific DNA binding"/>
    <property type="evidence" value="ECO:0007669"/>
    <property type="project" value="InterPro"/>
</dbReference>
<evidence type="ECO:0000256" key="1">
    <source>
        <dbReference type="ARBA" id="ARBA00000085"/>
    </source>
</evidence>
<dbReference type="PANTHER" id="PTHR43547">
    <property type="entry name" value="TWO-COMPONENT HISTIDINE KINASE"/>
    <property type="match status" value="1"/>
</dbReference>
<dbReference type="PANTHER" id="PTHR43547:SF2">
    <property type="entry name" value="HYBRID SIGNAL TRANSDUCTION HISTIDINE KINASE C"/>
    <property type="match status" value="1"/>
</dbReference>
<evidence type="ECO:0000256" key="8">
    <source>
        <dbReference type="ARBA" id="ARBA00023163"/>
    </source>
</evidence>
<keyword evidence="10" id="KW-0732">Signal</keyword>
<name>A0A1N7PII0_9BACT</name>
<keyword evidence="5 14" id="KW-0418">Kinase</keyword>
<feature type="signal peptide" evidence="10">
    <location>
        <begin position="1"/>
        <end position="22"/>
    </location>
</feature>
<sequence length="1351" mass="153542">MKVIRLFAIALFFIFGAFNGTASGQPSANIEMKFDRIGVQQGLSQSSVLSIFQDSFGFLWIGTRDGLNKYDGYAFETYRHRANDITSLGGNTITEIQEDSKSNIWVITENGLSFFDRTSDGFLNYELPKDQFEFTLFNALLIDKKDQIWVGGRYGLFLFDPEKESFHRAGNSAFQLLGMVSSLASDEIGNIYVGASRTTLHKVDSNFKLSKVELETPKDFESRIESILVSQDSLWLGTYGDGLLLFSLEGKLLNQYNSQSNLDKRISNDNIRALLKDSDGAIWIGTFDGLNILYPNQQLIQVLPRVSDPKSLSHSSIRSLLKDRKGSIWIGTYQGGISLYDSNLQRFNHQYYKPGVSGSLSYDVVGSFATLNSGELLIGTERGGLNFYDGLTDLHQSYKPSGTIKSILVDQVQNIWLGVFREGLQLFNKETGNFKSYPSSFQSEFQFLKNAIINHMLLDADKGIWIGTDSGGGLFYFDLTDRLFKNSLGMEELQRFLRNYPVKFISVLDNSKILLSTKGKGLVIFDHKNGIFENIERIEIEGVNIQMDEINHAYLDHEGKVWLASNGEGIIKYDPNSQKFSRYHTGNGLSSDVVFGTVEDDFNNLWFICFNGISKLGKDHLETQFKNYNYSSGFPLTEMNEGAFLKIQTGEFLIGGINGYVRFNPITLKDNQFVPPITFTNLFVSNRKVSPEDETKILSTNIYQTKKITLTYFQSIFSIDFAALNFIRPENNQYKYQLIGFDQDWVNAGERRSVTYTSLPDGVYTFQVIGSNNDGVWNDIPASLEIVILPPPWKTWWAILIYALLILSGFWLIRRNAVKSIEMKNNLLFEQIEKEKWKEVHDLKLKYFIDVSHEFRTPLTLILSPLEEILSRGTGDSWLKSRLKIMFFNAKRLLHLIDQILEIREIETGHHQVNDKPIVLKAVLTEIIDSFKGLADKQKIRISDNVHELSERPIILDQDKIEKIIFNLLSNAFKFTPEGGEIELIVRENNGSFDIIIQDNGRGISEEALPKIFDRFFKEGKDQYGAGIGLSLTYSLVKVIGGDIKVRSKQGEGTAFTIEIPRKIYDQKELIQENVIPFVKPIPLEYQHTTLAGSLEERQKQKLTLLIVEDSVELRRFLKDQFKSEYDVITAKNGRSGFNKALKSDPAVIISDVMMPEMDGFELCNQIKNNESLNHIPVILLTAKNAQHHRIEGLEYGADDYISKPFNVQELKIKVKNLINNRVLIQKKFRGITETSDPHIQANSQDEQLMQKLSQLIDQNIGQPNLTVDFLGDKVGLSRVHLFRKVKALTGLTPSDLIKESRMKRAMKMLASGKYRVADVAFEVGFQDVAYFGKVFKKHFGHSPTNIKKDD</sequence>
<evidence type="ECO:0000256" key="7">
    <source>
        <dbReference type="ARBA" id="ARBA00023125"/>
    </source>
</evidence>
<dbReference type="Pfam" id="PF00072">
    <property type="entry name" value="Response_reg"/>
    <property type="match status" value="1"/>
</dbReference>
<evidence type="ECO:0000256" key="6">
    <source>
        <dbReference type="ARBA" id="ARBA00023015"/>
    </source>
</evidence>
<dbReference type="OrthoDB" id="9806995at2"/>
<feature type="domain" description="HTH araC/xylS-type" evidence="11">
    <location>
        <begin position="1251"/>
        <end position="1350"/>
    </location>
</feature>
<dbReference type="SUPFAM" id="SSF52172">
    <property type="entry name" value="CheY-like"/>
    <property type="match status" value="1"/>
</dbReference>
<dbReference type="CDD" id="cd00082">
    <property type="entry name" value="HisKA"/>
    <property type="match status" value="1"/>
</dbReference>
<keyword evidence="8" id="KW-0804">Transcription</keyword>
<keyword evidence="3 9" id="KW-0597">Phosphoprotein</keyword>
<dbReference type="SUPFAM" id="SSF46689">
    <property type="entry name" value="Homeodomain-like"/>
    <property type="match status" value="1"/>
</dbReference>
<dbReference type="Gene3D" id="3.30.565.10">
    <property type="entry name" value="Histidine kinase-like ATPase, C-terminal domain"/>
    <property type="match status" value="1"/>
</dbReference>
<dbReference type="SMART" id="SM00387">
    <property type="entry name" value="HATPase_c"/>
    <property type="match status" value="1"/>
</dbReference>
<dbReference type="Gene3D" id="1.10.10.60">
    <property type="entry name" value="Homeodomain-like"/>
    <property type="match status" value="1"/>
</dbReference>
<dbReference type="FunFam" id="3.40.50.2300:FF:000138">
    <property type="entry name" value="Two-component system sensor histidine kinase/response regulator"/>
    <property type="match status" value="1"/>
</dbReference>
<evidence type="ECO:0000256" key="5">
    <source>
        <dbReference type="ARBA" id="ARBA00022777"/>
    </source>
</evidence>
<dbReference type="SUPFAM" id="SSF47384">
    <property type="entry name" value="Homodimeric domain of signal transducing histidine kinase"/>
    <property type="match status" value="1"/>
</dbReference>
<feature type="domain" description="Response regulatory" evidence="13">
    <location>
        <begin position="1104"/>
        <end position="1219"/>
    </location>
</feature>
<dbReference type="InterPro" id="IPR011110">
    <property type="entry name" value="Reg_prop"/>
</dbReference>
<evidence type="ECO:0000313" key="14">
    <source>
        <dbReference type="EMBL" id="SIT10346.1"/>
    </source>
</evidence>
<keyword evidence="15" id="KW-1185">Reference proteome</keyword>
<dbReference type="PROSITE" id="PS50109">
    <property type="entry name" value="HIS_KIN"/>
    <property type="match status" value="1"/>
</dbReference>
<dbReference type="CDD" id="cd17574">
    <property type="entry name" value="REC_OmpR"/>
    <property type="match status" value="1"/>
</dbReference>
<dbReference type="Gene3D" id="1.10.287.130">
    <property type="match status" value="1"/>
</dbReference>
<dbReference type="GO" id="GO:0000155">
    <property type="term" value="F:phosphorelay sensor kinase activity"/>
    <property type="evidence" value="ECO:0007669"/>
    <property type="project" value="InterPro"/>
</dbReference>
<dbReference type="FunFam" id="3.30.565.10:FF:000006">
    <property type="entry name" value="Sensor histidine kinase WalK"/>
    <property type="match status" value="1"/>
</dbReference>
<dbReference type="Gene3D" id="2.60.40.10">
    <property type="entry name" value="Immunoglobulins"/>
    <property type="match status" value="1"/>
</dbReference>
<protein>
    <recommendedName>
        <fullName evidence="2">histidine kinase</fullName>
        <ecNumber evidence="2">2.7.13.3</ecNumber>
    </recommendedName>
</protein>
<dbReference type="EC" id="2.7.13.3" evidence="2"/>
<gene>
    <name evidence="14" type="ORF">SAMN05421761_11686</name>
</gene>
<dbReference type="Pfam" id="PF12833">
    <property type="entry name" value="HTH_18"/>
    <property type="match status" value="1"/>
</dbReference>
<dbReference type="InterPro" id="IPR005467">
    <property type="entry name" value="His_kinase_dom"/>
</dbReference>
<dbReference type="PROSITE" id="PS00041">
    <property type="entry name" value="HTH_ARAC_FAMILY_1"/>
    <property type="match status" value="1"/>
</dbReference>
<dbReference type="InterPro" id="IPR018060">
    <property type="entry name" value="HTH_AraC"/>
</dbReference>
<comment type="catalytic activity">
    <reaction evidence="1">
        <text>ATP + protein L-histidine = ADP + protein N-phospho-L-histidine.</text>
        <dbReference type="EC" id="2.7.13.3"/>
    </reaction>
</comment>
<dbReference type="InterPro" id="IPR036097">
    <property type="entry name" value="HisK_dim/P_sf"/>
</dbReference>
<dbReference type="SUPFAM" id="SSF63829">
    <property type="entry name" value="Calcium-dependent phosphotriesterase"/>
    <property type="match status" value="2"/>
</dbReference>
<dbReference type="RefSeq" id="WP_076502684.1">
    <property type="nucleotide sequence ID" value="NZ_FTOP01000016.1"/>
</dbReference>
<dbReference type="InterPro" id="IPR004358">
    <property type="entry name" value="Sig_transdc_His_kin-like_C"/>
</dbReference>
<dbReference type="InterPro" id="IPR018062">
    <property type="entry name" value="HTH_AraC-typ_CS"/>
</dbReference>
<evidence type="ECO:0000256" key="3">
    <source>
        <dbReference type="ARBA" id="ARBA00022553"/>
    </source>
</evidence>
<dbReference type="Pfam" id="PF00512">
    <property type="entry name" value="HisKA"/>
    <property type="match status" value="1"/>
</dbReference>
<evidence type="ECO:0000256" key="10">
    <source>
        <dbReference type="SAM" id="SignalP"/>
    </source>
</evidence>
<evidence type="ECO:0000259" key="11">
    <source>
        <dbReference type="PROSITE" id="PS01124"/>
    </source>
</evidence>
<dbReference type="InterPro" id="IPR009057">
    <property type="entry name" value="Homeodomain-like_sf"/>
</dbReference>
<keyword evidence="6" id="KW-0805">Transcription regulation</keyword>
<evidence type="ECO:0000256" key="4">
    <source>
        <dbReference type="ARBA" id="ARBA00022679"/>
    </source>
</evidence>
<dbReference type="Pfam" id="PF07494">
    <property type="entry name" value="Reg_prop"/>
    <property type="match status" value="3"/>
</dbReference>
<dbReference type="SMART" id="SM00342">
    <property type="entry name" value="HTH_ARAC"/>
    <property type="match status" value="1"/>
</dbReference>
<keyword evidence="7" id="KW-0238">DNA-binding</keyword>
<evidence type="ECO:0000259" key="12">
    <source>
        <dbReference type="PROSITE" id="PS50109"/>
    </source>
</evidence>
<dbReference type="PROSITE" id="PS50110">
    <property type="entry name" value="RESPONSE_REGULATORY"/>
    <property type="match status" value="1"/>
</dbReference>
<reference evidence="15" key="1">
    <citation type="submission" date="2017-01" db="EMBL/GenBank/DDBJ databases">
        <authorList>
            <person name="Varghese N."/>
            <person name="Submissions S."/>
        </authorList>
    </citation>
    <scope>NUCLEOTIDE SEQUENCE [LARGE SCALE GENOMIC DNA]</scope>
    <source>
        <strain evidence="15">DSM 46698</strain>
    </source>
</reference>
<dbReference type="STRING" id="529505.SAMN05421761_11686"/>
<dbReference type="Gene3D" id="3.40.50.2300">
    <property type="match status" value="1"/>
</dbReference>
<dbReference type="SUPFAM" id="SSF55874">
    <property type="entry name" value="ATPase domain of HSP90 chaperone/DNA topoisomerase II/histidine kinase"/>
    <property type="match status" value="1"/>
</dbReference>
<dbReference type="EMBL" id="FTOP01000016">
    <property type="protein sequence ID" value="SIT10346.1"/>
    <property type="molecule type" value="Genomic_DNA"/>
</dbReference>
<feature type="chain" id="PRO_5009943835" description="histidine kinase" evidence="10">
    <location>
        <begin position="23"/>
        <end position="1351"/>
    </location>
</feature>
<organism evidence="14 15">
    <name type="scientific">Belliella pelovolcani</name>
    <dbReference type="NCBI Taxonomy" id="529505"/>
    <lineage>
        <taxon>Bacteria</taxon>
        <taxon>Pseudomonadati</taxon>
        <taxon>Bacteroidota</taxon>
        <taxon>Cytophagia</taxon>
        <taxon>Cytophagales</taxon>
        <taxon>Cyclobacteriaceae</taxon>
        <taxon>Belliella</taxon>
    </lineage>
</organism>
<proteinExistence type="predicted"/>
<dbReference type="GO" id="GO:0003700">
    <property type="term" value="F:DNA-binding transcription factor activity"/>
    <property type="evidence" value="ECO:0007669"/>
    <property type="project" value="InterPro"/>
</dbReference>
<dbReference type="InterPro" id="IPR003661">
    <property type="entry name" value="HisK_dim/P_dom"/>
</dbReference>
<dbReference type="PROSITE" id="PS01124">
    <property type="entry name" value="HTH_ARAC_FAMILY_2"/>
    <property type="match status" value="1"/>
</dbReference>
<accession>A0A1N7PII0</accession>
<dbReference type="SMART" id="SM00448">
    <property type="entry name" value="REC"/>
    <property type="match status" value="1"/>
</dbReference>
<dbReference type="InterPro" id="IPR013783">
    <property type="entry name" value="Ig-like_fold"/>
</dbReference>
<dbReference type="InterPro" id="IPR003594">
    <property type="entry name" value="HATPase_dom"/>
</dbReference>
<dbReference type="InterPro" id="IPR001789">
    <property type="entry name" value="Sig_transdc_resp-reg_receiver"/>
</dbReference>
<dbReference type="InterPro" id="IPR011006">
    <property type="entry name" value="CheY-like_superfamily"/>
</dbReference>
<evidence type="ECO:0000256" key="9">
    <source>
        <dbReference type="PROSITE-ProRule" id="PRU00169"/>
    </source>
</evidence>
<dbReference type="SMART" id="SM00388">
    <property type="entry name" value="HisKA"/>
    <property type="match status" value="1"/>
</dbReference>
<dbReference type="Pfam" id="PF07495">
    <property type="entry name" value="Y_Y_Y"/>
    <property type="match status" value="1"/>
</dbReference>
<dbReference type="InterPro" id="IPR015943">
    <property type="entry name" value="WD40/YVTN_repeat-like_dom_sf"/>
</dbReference>
<dbReference type="FunFam" id="2.60.40.10:FF:000791">
    <property type="entry name" value="Two-component system sensor histidine kinase/response regulator"/>
    <property type="match status" value="1"/>
</dbReference>
<dbReference type="Gene3D" id="2.130.10.10">
    <property type="entry name" value="YVTN repeat-like/Quinoprotein amine dehydrogenase"/>
    <property type="match status" value="2"/>
</dbReference>
<dbReference type="PRINTS" id="PR00344">
    <property type="entry name" value="BCTRLSENSOR"/>
</dbReference>
<feature type="domain" description="Histidine kinase" evidence="12">
    <location>
        <begin position="850"/>
        <end position="1064"/>
    </location>
</feature>
<dbReference type="Proteomes" id="UP000186026">
    <property type="component" value="Unassembled WGS sequence"/>
</dbReference>
<feature type="modified residue" description="4-aspartylphosphate" evidence="9">
    <location>
        <position position="1152"/>
    </location>
</feature>
<evidence type="ECO:0000259" key="13">
    <source>
        <dbReference type="PROSITE" id="PS50110"/>
    </source>
</evidence>
<evidence type="ECO:0000256" key="2">
    <source>
        <dbReference type="ARBA" id="ARBA00012438"/>
    </source>
</evidence>
<dbReference type="InterPro" id="IPR036890">
    <property type="entry name" value="HATPase_C_sf"/>
</dbReference>